<reference evidence="1 2" key="1">
    <citation type="submission" date="2018-08" db="EMBL/GenBank/DDBJ databases">
        <title>Genomic investigation of the strawberry pathogen Phytophthora fragariae indicates pathogenicity is determined by transcriptional variation in three key races.</title>
        <authorList>
            <person name="Adams T.M."/>
            <person name="Armitage A.D."/>
            <person name="Sobczyk M.K."/>
            <person name="Bates H.J."/>
            <person name="Dunwell J.M."/>
            <person name="Nellist C.F."/>
            <person name="Harrison R.J."/>
        </authorList>
    </citation>
    <scope>NUCLEOTIDE SEQUENCE [LARGE SCALE GENOMIC DNA]</scope>
    <source>
        <strain evidence="1 2">SCRP333</strain>
    </source>
</reference>
<dbReference type="AlphaFoldDB" id="A0A6A4FWY3"/>
<name>A0A6A4FWY3_9STRA</name>
<dbReference type="Proteomes" id="UP000434957">
    <property type="component" value="Unassembled WGS sequence"/>
</dbReference>
<sequence length="346" mass="39194">MPSSRRSYSITDKLSILDEYEPGIQGRDFHALGRRHGVSASTIRGWWSKRAELTAASRDRRVATRIARRLNGGGRRSDYSELEERLHECLPTGKAKDYGFKTRTSDCKLPTSTVSFTAMTTTRSLPADASAICQRFIQQAQLLIAKHGIQPRNIINMDQVHRYFESEPKSTITTRGSREVLLRKRTSASSPRFTITAEGEVLKPHLLFSKLKNKPKCPPGVLVGVNRTSMWNDHLLSHAETVVCERKETQLYREPVLYLIASYGCHVKLADSKRLDLYNVFVLLVPPGLTNLLQPLDVAINRSYPEFYRTKYDAYIGLALRDPSLQTKAGNPKVPRYDTVAQWTLD</sequence>
<comment type="caution">
    <text evidence="1">The sequence shown here is derived from an EMBL/GenBank/DDBJ whole genome shotgun (WGS) entry which is preliminary data.</text>
</comment>
<dbReference type="EMBL" id="QXFT01000378">
    <property type="protein sequence ID" value="KAE9345640.1"/>
    <property type="molecule type" value="Genomic_DNA"/>
</dbReference>
<proteinExistence type="predicted"/>
<evidence type="ECO:0000313" key="1">
    <source>
        <dbReference type="EMBL" id="KAE9345640.1"/>
    </source>
</evidence>
<evidence type="ECO:0000313" key="2">
    <source>
        <dbReference type="Proteomes" id="UP000434957"/>
    </source>
</evidence>
<evidence type="ECO:0008006" key="3">
    <source>
        <dbReference type="Google" id="ProtNLM"/>
    </source>
</evidence>
<protein>
    <recommendedName>
        <fullName evidence="3">DDE-1 domain-containing protein</fullName>
    </recommendedName>
</protein>
<accession>A0A6A4FWY3</accession>
<organism evidence="1 2">
    <name type="scientific">Phytophthora rubi</name>
    <dbReference type="NCBI Taxonomy" id="129364"/>
    <lineage>
        <taxon>Eukaryota</taxon>
        <taxon>Sar</taxon>
        <taxon>Stramenopiles</taxon>
        <taxon>Oomycota</taxon>
        <taxon>Peronosporomycetes</taxon>
        <taxon>Peronosporales</taxon>
        <taxon>Peronosporaceae</taxon>
        <taxon>Phytophthora</taxon>
    </lineage>
</organism>
<keyword evidence="2" id="KW-1185">Reference proteome</keyword>
<gene>
    <name evidence="1" type="ORF">PR003_g7852</name>
</gene>